<feature type="binding site" evidence="2">
    <location>
        <position position="137"/>
    </location>
    <ligand>
        <name>a divalent metal cation</name>
        <dbReference type="ChEBI" id="CHEBI:60240"/>
        <label>1</label>
    </ligand>
</feature>
<protein>
    <recommendedName>
        <fullName evidence="5">Hydrolase TatD</fullName>
    </recommendedName>
</protein>
<dbReference type="InterPro" id="IPR032466">
    <property type="entry name" value="Metal_Hydrolase"/>
</dbReference>
<dbReference type="InterPro" id="IPR001130">
    <property type="entry name" value="TatD-like"/>
</dbReference>
<organism evidence="3 4">
    <name type="scientific">Candidatus Nomurabacteria bacterium RIFCSPLOWO2_02_FULL_40_67</name>
    <dbReference type="NCBI Taxonomy" id="1801787"/>
    <lineage>
        <taxon>Bacteria</taxon>
        <taxon>Candidatus Nomuraibacteriota</taxon>
    </lineage>
</organism>
<dbReference type="CDD" id="cd01310">
    <property type="entry name" value="TatD_DNAse"/>
    <property type="match status" value="1"/>
</dbReference>
<keyword evidence="2" id="KW-0479">Metal-binding</keyword>
<dbReference type="SUPFAM" id="SSF51556">
    <property type="entry name" value="Metallo-dependent hydrolases"/>
    <property type="match status" value="1"/>
</dbReference>
<dbReference type="EMBL" id="MFVL01000031">
    <property type="protein sequence ID" value="OGJ00624.1"/>
    <property type="molecule type" value="Genomic_DNA"/>
</dbReference>
<gene>
    <name evidence="3" type="ORF">A3I23_03945</name>
</gene>
<dbReference type="Pfam" id="PF01026">
    <property type="entry name" value="TatD_DNase"/>
    <property type="match status" value="1"/>
</dbReference>
<dbReference type="PROSITE" id="PS01091">
    <property type="entry name" value="TATD_3"/>
    <property type="match status" value="1"/>
</dbReference>
<proteinExistence type="predicted"/>
<sequence>MPKYIDIHSHVNFQTFDADRDVVIKRALDNDTWVINVGTQMDTSRAAVEMANQYPEGVYAIVGLHPIHTGASYHDEKELGTIGKESTRLVDVGDVALPRTKSASPTFTTGFTSRGESFDKNYYRELLKNKKVVGIGECGLDYYHCTPESISKQKEAFIQQIELANEFNKPLMLHIRSAYKDALEILKVHARVKGNVHFFAGTWQETKAFLDLGFTLSFTGVITFTHDYDEVIRNTPLDMIMSETDSPYVTPVPYRGKRNEPSYVQEVVKKIAEIKNLPENEVAKILLSNAKRVFTL</sequence>
<name>A0A1F6Y2M4_9BACT</name>
<feature type="binding site" evidence="2">
    <location>
        <position position="197"/>
    </location>
    <ligand>
        <name>a divalent metal cation</name>
        <dbReference type="ChEBI" id="CHEBI:60240"/>
        <label>2</label>
    </ligand>
</feature>
<dbReference type="PANTHER" id="PTHR46124">
    <property type="entry name" value="D-AMINOACYL-TRNA DEACYLASE"/>
    <property type="match status" value="1"/>
</dbReference>
<dbReference type="GO" id="GO:0016788">
    <property type="term" value="F:hydrolase activity, acting on ester bonds"/>
    <property type="evidence" value="ECO:0007669"/>
    <property type="project" value="InterPro"/>
</dbReference>
<accession>A0A1F6Y2M4</accession>
<comment type="caution">
    <text evidence="3">The sequence shown here is derived from an EMBL/GenBank/DDBJ whole genome shotgun (WGS) entry which is preliminary data.</text>
</comment>
<dbReference type="PANTHER" id="PTHR46124:SF2">
    <property type="entry name" value="D-AMINOACYL-TRNA DEACYLASE"/>
    <property type="match status" value="1"/>
</dbReference>
<feature type="binding site" evidence="2">
    <location>
        <position position="174"/>
    </location>
    <ligand>
        <name>a divalent metal cation</name>
        <dbReference type="ChEBI" id="CHEBI:60240"/>
        <label>2</label>
    </ligand>
</feature>
<dbReference type="Gene3D" id="3.20.20.140">
    <property type="entry name" value="Metal-dependent hydrolases"/>
    <property type="match status" value="2"/>
</dbReference>
<evidence type="ECO:0000256" key="1">
    <source>
        <dbReference type="ARBA" id="ARBA00022801"/>
    </source>
</evidence>
<feature type="binding site" evidence="2">
    <location>
        <position position="245"/>
    </location>
    <ligand>
        <name>a divalent metal cation</name>
        <dbReference type="ChEBI" id="CHEBI:60240"/>
        <label>1</label>
    </ligand>
</feature>
<dbReference type="AlphaFoldDB" id="A0A1F6Y2M4"/>
<feature type="binding site" evidence="2">
    <location>
        <position position="8"/>
    </location>
    <ligand>
        <name>a divalent metal cation</name>
        <dbReference type="ChEBI" id="CHEBI:60240"/>
        <label>1</label>
    </ligand>
</feature>
<evidence type="ECO:0000313" key="4">
    <source>
        <dbReference type="Proteomes" id="UP000177693"/>
    </source>
</evidence>
<dbReference type="PIRSF" id="PIRSF005902">
    <property type="entry name" value="DNase_TatD"/>
    <property type="match status" value="1"/>
</dbReference>
<evidence type="ECO:0008006" key="5">
    <source>
        <dbReference type="Google" id="ProtNLM"/>
    </source>
</evidence>
<reference evidence="3 4" key="1">
    <citation type="journal article" date="2016" name="Nat. Commun.">
        <title>Thousands of microbial genomes shed light on interconnected biogeochemical processes in an aquifer system.</title>
        <authorList>
            <person name="Anantharaman K."/>
            <person name="Brown C.T."/>
            <person name="Hug L.A."/>
            <person name="Sharon I."/>
            <person name="Castelle C.J."/>
            <person name="Probst A.J."/>
            <person name="Thomas B.C."/>
            <person name="Singh A."/>
            <person name="Wilkins M.J."/>
            <person name="Karaoz U."/>
            <person name="Brodie E.L."/>
            <person name="Williams K.H."/>
            <person name="Hubbard S.S."/>
            <person name="Banfield J.F."/>
        </authorList>
    </citation>
    <scope>NUCLEOTIDE SEQUENCE [LARGE SCALE GENOMIC DNA]</scope>
</reference>
<feature type="binding site" evidence="2">
    <location>
        <position position="10"/>
    </location>
    <ligand>
        <name>a divalent metal cation</name>
        <dbReference type="ChEBI" id="CHEBI:60240"/>
        <label>1</label>
    </ligand>
</feature>
<dbReference type="InterPro" id="IPR018228">
    <property type="entry name" value="DNase_TatD-rel_CS"/>
</dbReference>
<dbReference type="GO" id="GO:0046872">
    <property type="term" value="F:metal ion binding"/>
    <property type="evidence" value="ECO:0007669"/>
    <property type="project" value="UniProtKB-KW"/>
</dbReference>
<dbReference type="Proteomes" id="UP000177693">
    <property type="component" value="Unassembled WGS sequence"/>
</dbReference>
<keyword evidence="1" id="KW-0378">Hydrolase</keyword>
<evidence type="ECO:0000256" key="2">
    <source>
        <dbReference type="PIRSR" id="PIRSR005902-1"/>
    </source>
</evidence>
<evidence type="ECO:0000313" key="3">
    <source>
        <dbReference type="EMBL" id="OGJ00624.1"/>
    </source>
</evidence>